<organism evidence="1 2">
    <name type="scientific">Dysgonomonas macrotermitis</name>
    <dbReference type="NCBI Taxonomy" id="1346286"/>
    <lineage>
        <taxon>Bacteria</taxon>
        <taxon>Pseudomonadati</taxon>
        <taxon>Bacteroidota</taxon>
        <taxon>Bacteroidia</taxon>
        <taxon>Bacteroidales</taxon>
        <taxon>Dysgonomonadaceae</taxon>
        <taxon>Dysgonomonas</taxon>
    </lineage>
</organism>
<gene>
    <name evidence="1" type="ORF">SAMN05444362_101643</name>
</gene>
<dbReference type="RefSeq" id="WP_062175731.1">
    <property type="nucleotide sequence ID" value="NZ_BBXL01000001.1"/>
</dbReference>
<sequence length="222" mass="26338">MTPTQEKLRKQYPTYQKFKTDVNPGNLLVTFANINTIQESIQKKRVTLEDIQVTYSDQVDGEAGIYYIRDWIRALQRFLNIKEGLPEEMAVGYMIYKKYKHLYIADLKLIYEKISLAEYGKYAQFYNALETQKILYSFSMYNYERHCLLNKEADKIAIKYDALKKQYEDEFKNKIFAGVVADGFEDGKKFEEYNRRVDLELPKMIMDKMKELDEADKNAPQK</sequence>
<evidence type="ECO:0000313" key="1">
    <source>
        <dbReference type="EMBL" id="SHE57734.1"/>
    </source>
</evidence>
<proteinExistence type="predicted"/>
<reference evidence="2" key="1">
    <citation type="submission" date="2016-11" db="EMBL/GenBank/DDBJ databases">
        <authorList>
            <person name="Varghese N."/>
            <person name="Submissions S."/>
        </authorList>
    </citation>
    <scope>NUCLEOTIDE SEQUENCE [LARGE SCALE GENOMIC DNA]</scope>
    <source>
        <strain evidence="2">DSM 27370</strain>
    </source>
</reference>
<accession>A0A1M4UM23</accession>
<dbReference type="EMBL" id="FQUC01000001">
    <property type="protein sequence ID" value="SHE57734.1"/>
    <property type="molecule type" value="Genomic_DNA"/>
</dbReference>
<dbReference type="Proteomes" id="UP000184480">
    <property type="component" value="Unassembled WGS sequence"/>
</dbReference>
<protein>
    <submittedName>
        <fullName evidence="1">Uncharacterized protein</fullName>
    </submittedName>
</protein>
<dbReference type="AlphaFoldDB" id="A0A1M4UM23"/>
<name>A0A1M4UM23_9BACT</name>
<dbReference type="STRING" id="1346286.SAMN05444362_101643"/>
<evidence type="ECO:0000313" key="2">
    <source>
        <dbReference type="Proteomes" id="UP000184480"/>
    </source>
</evidence>
<dbReference type="OrthoDB" id="1094866at2"/>
<keyword evidence="2" id="KW-1185">Reference proteome</keyword>